<accession>A0A084VL76</accession>
<keyword evidence="4" id="KW-1185">Reference proteome</keyword>
<evidence type="ECO:0000313" key="4">
    <source>
        <dbReference type="Proteomes" id="UP000030765"/>
    </source>
</evidence>
<dbReference type="EMBL" id="KE524972">
    <property type="protein sequence ID" value="KFB38720.1"/>
    <property type="molecule type" value="Genomic_DNA"/>
</dbReference>
<protein>
    <submittedName>
        <fullName evidence="2 3">UPF0431 protein C1orf66-like protein</fullName>
    </submittedName>
</protein>
<dbReference type="VEuPathDB" id="VectorBase:ASIC006145"/>
<evidence type="ECO:0000256" key="1">
    <source>
        <dbReference type="SAM" id="MobiDB-lite"/>
    </source>
</evidence>
<dbReference type="Proteomes" id="UP000030765">
    <property type="component" value="Unassembled WGS sequence"/>
</dbReference>
<sequence>MKDKEGVGEGTLRSFEDCVNRNGIVGSGLCRMKLSSGKSRDSANPPFLRPTSTSVMNFPDTGLPFDRWHSEQEKKTNSNPNPCRR</sequence>
<gene>
    <name evidence="2" type="ORF">ZHAS_00006145</name>
</gene>
<evidence type="ECO:0000313" key="3">
    <source>
        <dbReference type="EnsemblMetazoa" id="ASIC006145-PA"/>
    </source>
</evidence>
<reference evidence="2 4" key="1">
    <citation type="journal article" date="2014" name="BMC Genomics">
        <title>Genome sequence of Anopheles sinensis provides insight into genetics basis of mosquito competence for malaria parasites.</title>
        <authorList>
            <person name="Zhou D."/>
            <person name="Zhang D."/>
            <person name="Ding G."/>
            <person name="Shi L."/>
            <person name="Hou Q."/>
            <person name="Ye Y."/>
            <person name="Xu Y."/>
            <person name="Zhou H."/>
            <person name="Xiong C."/>
            <person name="Li S."/>
            <person name="Yu J."/>
            <person name="Hong S."/>
            <person name="Yu X."/>
            <person name="Zou P."/>
            <person name="Chen C."/>
            <person name="Chang X."/>
            <person name="Wang W."/>
            <person name="Lv Y."/>
            <person name="Sun Y."/>
            <person name="Ma L."/>
            <person name="Shen B."/>
            <person name="Zhu C."/>
        </authorList>
    </citation>
    <scope>NUCLEOTIDE SEQUENCE [LARGE SCALE GENOMIC DNA]</scope>
</reference>
<dbReference type="EMBL" id="ATLV01014425">
    <property type="status" value="NOT_ANNOTATED_CDS"/>
    <property type="molecule type" value="Genomic_DNA"/>
</dbReference>
<reference evidence="3" key="2">
    <citation type="submission" date="2020-05" db="UniProtKB">
        <authorList>
            <consortium name="EnsemblMetazoa"/>
        </authorList>
    </citation>
    <scope>IDENTIFICATION</scope>
</reference>
<dbReference type="EnsemblMetazoa" id="ASIC006145-RA">
    <property type="protein sequence ID" value="ASIC006145-PA"/>
    <property type="gene ID" value="ASIC006145"/>
</dbReference>
<dbReference type="AlphaFoldDB" id="A0A084VL76"/>
<organism evidence="2">
    <name type="scientific">Anopheles sinensis</name>
    <name type="common">Mosquito</name>
    <dbReference type="NCBI Taxonomy" id="74873"/>
    <lineage>
        <taxon>Eukaryota</taxon>
        <taxon>Metazoa</taxon>
        <taxon>Ecdysozoa</taxon>
        <taxon>Arthropoda</taxon>
        <taxon>Hexapoda</taxon>
        <taxon>Insecta</taxon>
        <taxon>Pterygota</taxon>
        <taxon>Neoptera</taxon>
        <taxon>Endopterygota</taxon>
        <taxon>Diptera</taxon>
        <taxon>Nematocera</taxon>
        <taxon>Culicoidea</taxon>
        <taxon>Culicidae</taxon>
        <taxon>Anophelinae</taxon>
        <taxon>Anopheles</taxon>
    </lineage>
</organism>
<feature type="compositionally biased region" description="Basic and acidic residues" evidence="1">
    <location>
        <begin position="66"/>
        <end position="76"/>
    </location>
</feature>
<name>A0A084VL76_ANOSI</name>
<feature type="region of interest" description="Disordered" evidence="1">
    <location>
        <begin position="34"/>
        <end position="85"/>
    </location>
</feature>
<evidence type="ECO:0000313" key="2">
    <source>
        <dbReference type="EMBL" id="KFB38720.1"/>
    </source>
</evidence>
<proteinExistence type="predicted"/>